<gene>
    <name evidence="1" type="ordered locus">Psta_0297</name>
</gene>
<keyword evidence="2" id="KW-1185">Reference proteome</keyword>
<dbReference type="Gene3D" id="3.60.15.10">
    <property type="entry name" value="Ribonuclease Z/Hydroxyacylglutathione hydrolase-like"/>
    <property type="match status" value="1"/>
</dbReference>
<accession>D2R279</accession>
<reference evidence="1 2" key="1">
    <citation type="journal article" date="2009" name="Stand. Genomic Sci.">
        <title>Complete genome sequence of Pirellula staleyi type strain (ATCC 27377).</title>
        <authorList>
            <person name="Clum A."/>
            <person name="Tindall B.J."/>
            <person name="Sikorski J."/>
            <person name="Ivanova N."/>
            <person name="Mavrommatis K."/>
            <person name="Lucas S."/>
            <person name="Glavina del Rio T."/>
            <person name="Nolan M."/>
            <person name="Chen F."/>
            <person name="Tice H."/>
            <person name="Pitluck S."/>
            <person name="Cheng J.F."/>
            <person name="Chertkov O."/>
            <person name="Brettin T."/>
            <person name="Han C."/>
            <person name="Detter J.C."/>
            <person name="Kuske C."/>
            <person name="Bruce D."/>
            <person name="Goodwin L."/>
            <person name="Ovchinikova G."/>
            <person name="Pati A."/>
            <person name="Mikhailova N."/>
            <person name="Chen A."/>
            <person name="Palaniappan K."/>
            <person name="Land M."/>
            <person name="Hauser L."/>
            <person name="Chang Y.J."/>
            <person name="Jeffries C.D."/>
            <person name="Chain P."/>
            <person name="Rohde M."/>
            <person name="Goker M."/>
            <person name="Bristow J."/>
            <person name="Eisen J.A."/>
            <person name="Markowitz V."/>
            <person name="Hugenholtz P."/>
            <person name="Kyrpides N.C."/>
            <person name="Klenk H.P."/>
            <person name="Lapidus A."/>
        </authorList>
    </citation>
    <scope>NUCLEOTIDE SEQUENCE [LARGE SCALE GENOMIC DNA]</scope>
    <source>
        <strain evidence="2">ATCC 27377 / DSM 6068 / ICPB 4128</strain>
    </source>
</reference>
<organism evidence="1 2">
    <name type="scientific">Pirellula staleyi (strain ATCC 27377 / DSM 6068 / ICPB 4128)</name>
    <name type="common">Pirella staleyi</name>
    <dbReference type="NCBI Taxonomy" id="530564"/>
    <lineage>
        <taxon>Bacteria</taxon>
        <taxon>Pseudomonadati</taxon>
        <taxon>Planctomycetota</taxon>
        <taxon>Planctomycetia</taxon>
        <taxon>Pirellulales</taxon>
        <taxon>Pirellulaceae</taxon>
        <taxon>Pirellula</taxon>
    </lineage>
</organism>
<dbReference type="InterPro" id="IPR036866">
    <property type="entry name" value="RibonucZ/Hydroxyglut_hydro"/>
</dbReference>
<dbReference type="eggNOG" id="COG2333">
    <property type="taxonomic scope" value="Bacteria"/>
</dbReference>
<dbReference type="HOGENOM" id="CLU_069139_0_0_0"/>
<dbReference type="AlphaFoldDB" id="D2R279"/>
<dbReference type="PANTHER" id="PTHR30619:SF1">
    <property type="entry name" value="RECOMBINATION PROTEIN 2"/>
    <property type="match status" value="1"/>
</dbReference>
<dbReference type="Proteomes" id="UP000001887">
    <property type="component" value="Chromosome"/>
</dbReference>
<evidence type="ECO:0008006" key="3">
    <source>
        <dbReference type="Google" id="ProtNLM"/>
    </source>
</evidence>
<dbReference type="EMBL" id="CP001848">
    <property type="protein sequence ID" value="ADB14988.1"/>
    <property type="molecule type" value="Genomic_DNA"/>
</dbReference>
<protein>
    <recommendedName>
        <fullName evidence="3">Metallo-beta-lactamase domain-containing protein</fullName>
    </recommendedName>
</protein>
<sequence>MPVIKSFAVGNGDMFYINHGSDNFTIIDCDLSEENFKRIITELKEASRSKSIVRFISTHPDEDHFGGIELLDDNMPISNFYAVKNAAVKAQNTNSFERYCKLRDGENAFYISKDCSRKWMNEADEERGSSGISILWPDTSNIHFKEALAECNAGKSYNNTSAVIRYSLQDGASFMWLGDLETEFMESIADHILLQKTTVVFAAHHGRESGKIPRRWMEKLDPQFIVIGEAPSRHLTYYTGYNVITQNKAQDITFDLIDNKVHVYSSNPGYSHNGLVKERQSKFDGYIGSFSVETEYTLD</sequence>
<dbReference type="OrthoDB" id="418728at2"/>
<evidence type="ECO:0000313" key="2">
    <source>
        <dbReference type="Proteomes" id="UP000001887"/>
    </source>
</evidence>
<proteinExistence type="predicted"/>
<dbReference type="InterPro" id="IPR052159">
    <property type="entry name" value="Competence_DNA_uptake"/>
</dbReference>
<evidence type="ECO:0000313" key="1">
    <source>
        <dbReference type="EMBL" id="ADB14988.1"/>
    </source>
</evidence>
<dbReference type="PANTHER" id="PTHR30619">
    <property type="entry name" value="DNA INTERNALIZATION/COMPETENCE PROTEIN COMEC/REC2"/>
    <property type="match status" value="1"/>
</dbReference>
<dbReference type="SUPFAM" id="SSF56281">
    <property type="entry name" value="Metallo-hydrolase/oxidoreductase"/>
    <property type="match status" value="1"/>
</dbReference>
<name>D2R279_PIRSD</name>
<dbReference type="KEGG" id="psl:Psta_0297"/>